<proteinExistence type="inferred from homology"/>
<accession>W9CMX3</accession>
<dbReference type="Pfam" id="PF07896">
    <property type="entry name" value="DUF1674"/>
    <property type="match status" value="1"/>
</dbReference>
<dbReference type="HOGENOM" id="CLU_035842_0_0_1"/>
<gene>
    <name evidence="5" type="ORF">SBOR_2252</name>
</gene>
<dbReference type="STRING" id="1432307.W9CMX3"/>
<feature type="region of interest" description="Disordered" evidence="3">
    <location>
        <begin position="67"/>
        <end position="87"/>
    </location>
</feature>
<keyword evidence="6" id="KW-1185">Reference proteome</keyword>
<dbReference type="InterPro" id="IPR012942">
    <property type="entry name" value="SRR1-like"/>
</dbReference>
<dbReference type="OrthoDB" id="5318346at2759"/>
<feature type="region of interest" description="Disordered" evidence="3">
    <location>
        <begin position="483"/>
        <end position="543"/>
    </location>
</feature>
<dbReference type="PANTHER" id="PTHR28524">
    <property type="entry name" value="SUCCINATE DEHYDROGENASE ASSEMBLY FACTOR 4, MITOCHONDRIAL"/>
    <property type="match status" value="1"/>
</dbReference>
<comment type="caution">
    <text evidence="5">The sequence shown here is derived from an EMBL/GenBank/DDBJ whole genome shotgun (WGS) entry which is preliminary data.</text>
</comment>
<dbReference type="Proteomes" id="UP000019487">
    <property type="component" value="Unassembled WGS sequence"/>
</dbReference>
<protein>
    <recommendedName>
        <fullName evidence="2">Succinate dehydrogenase assembly factor 4, mitochondrial</fullName>
    </recommendedName>
</protein>
<dbReference type="AlphaFoldDB" id="W9CMX3"/>
<reference evidence="5 6" key="1">
    <citation type="journal article" date="2014" name="Genome Announc.">
        <title>Draft genome sequence of Sclerotinia borealis, a psychrophilic plant pathogenic fungus.</title>
        <authorList>
            <person name="Mardanov A.V."/>
            <person name="Beletsky A.V."/>
            <person name="Kadnikov V.V."/>
            <person name="Ignatov A.N."/>
            <person name="Ravin N.V."/>
        </authorList>
    </citation>
    <scope>NUCLEOTIDE SEQUENCE [LARGE SCALE GENOMIC DNA]</scope>
    <source>
        <strain evidence="6">F-4157</strain>
    </source>
</reference>
<feature type="domain" description="SRR1-like" evidence="4">
    <location>
        <begin position="225"/>
        <end position="326"/>
    </location>
</feature>
<comment type="similarity">
    <text evidence="1">Belongs to the SDHAF4 family.</text>
</comment>
<name>W9CMX3_SCLBF</name>
<organism evidence="5 6">
    <name type="scientific">Sclerotinia borealis (strain F-4128)</name>
    <dbReference type="NCBI Taxonomy" id="1432307"/>
    <lineage>
        <taxon>Eukaryota</taxon>
        <taxon>Fungi</taxon>
        <taxon>Dikarya</taxon>
        <taxon>Ascomycota</taxon>
        <taxon>Pezizomycotina</taxon>
        <taxon>Leotiomycetes</taxon>
        <taxon>Helotiales</taxon>
        <taxon>Sclerotiniaceae</taxon>
        <taxon>Sclerotinia</taxon>
    </lineage>
</organism>
<evidence type="ECO:0000256" key="3">
    <source>
        <dbReference type="SAM" id="MobiDB-lite"/>
    </source>
</evidence>
<sequence>MSRLLPSRSLFPSRRFFSQTTCRTAFAAGPSPPRLPLKEQEEFERLQRSSTGAFSTPKPEVVINTLKSSSRAKPQINQSPATTAAEKEDIELAAVNARVSATGKGEELHPDIRRGAKPEFEGDINPNTGEVGGPKNEPLRWGSSGEKGDWSYNGRKDNSSLGNHSRVYLEQVSGMAARHKTEAEQLAGMLAIHDEFTRQWKESKVYASQEGWIKSTIFPLKLVVDSAIFMGIGSIAGDPESSWKYDHEYSVYRVGRPTDNLIRMTQVVAFECWIDILRQKFDIPASKVYFQEPEFIDIEKKFITSLGHTVIEHPQAYKILTRRTFLCSSYLFKNIVADCFKAAMPDLAVLSPLWVDSWITSYGDLIVGVGVEIPPDRVNDHARMKRTIRRYVKSHLHKKQGPFIKNEDRLWTKEFWTVERPMDDWLQNSEWYWSPDDISVIGDIGQPIHVDEWVFMPGPYGMKDTFGGGDKYVESRLKEIQKQWEDPPDVITSGSSESEYEEKEKGNEDEEQKPEELSTSSKFIVSPPSLQGRSCNTRRRIQHPRKLRAYRIDSLGSF</sequence>
<evidence type="ECO:0000259" key="4">
    <source>
        <dbReference type="Pfam" id="PF07985"/>
    </source>
</evidence>
<evidence type="ECO:0000256" key="1">
    <source>
        <dbReference type="ARBA" id="ARBA00005701"/>
    </source>
</evidence>
<dbReference type="Pfam" id="PF07985">
    <property type="entry name" value="SRR1"/>
    <property type="match status" value="1"/>
</dbReference>
<feature type="compositionally biased region" description="Polar residues" evidence="3">
    <location>
        <begin position="67"/>
        <end position="82"/>
    </location>
</feature>
<evidence type="ECO:0000313" key="6">
    <source>
        <dbReference type="Proteomes" id="UP000019487"/>
    </source>
</evidence>
<feature type="compositionally biased region" description="Polar residues" evidence="3">
    <location>
        <begin position="517"/>
        <end position="535"/>
    </location>
</feature>
<dbReference type="GO" id="GO:0034553">
    <property type="term" value="P:mitochondrial respiratory chain complex II assembly"/>
    <property type="evidence" value="ECO:0007669"/>
    <property type="project" value="TreeGrafter"/>
</dbReference>
<dbReference type="InterPro" id="IPR012875">
    <property type="entry name" value="SDHF4"/>
</dbReference>
<evidence type="ECO:0000313" key="5">
    <source>
        <dbReference type="EMBL" id="ESZ97368.1"/>
    </source>
</evidence>
<evidence type="ECO:0000256" key="2">
    <source>
        <dbReference type="ARBA" id="ARBA00022170"/>
    </source>
</evidence>
<feature type="compositionally biased region" description="Basic and acidic residues" evidence="3">
    <location>
        <begin position="146"/>
        <end position="156"/>
    </location>
</feature>
<dbReference type="EMBL" id="AYSA01000088">
    <property type="protein sequence ID" value="ESZ97368.1"/>
    <property type="molecule type" value="Genomic_DNA"/>
</dbReference>
<feature type="region of interest" description="Disordered" evidence="3">
    <location>
        <begin position="115"/>
        <end position="156"/>
    </location>
</feature>
<dbReference type="PANTHER" id="PTHR28524:SF3">
    <property type="entry name" value="SUCCINATE DEHYDROGENASE ASSEMBLY FACTOR 4, MITOCHONDRIAL"/>
    <property type="match status" value="1"/>
</dbReference>
<dbReference type="GO" id="GO:0005739">
    <property type="term" value="C:mitochondrion"/>
    <property type="evidence" value="ECO:0007669"/>
    <property type="project" value="TreeGrafter"/>
</dbReference>